<evidence type="ECO:0000313" key="2">
    <source>
        <dbReference type="Proteomes" id="UP000596063"/>
    </source>
</evidence>
<reference evidence="1 2" key="1">
    <citation type="submission" date="2020-12" db="EMBL/GenBank/DDBJ databases">
        <authorList>
            <person name="Shan Y."/>
        </authorList>
    </citation>
    <scope>NUCLEOTIDE SEQUENCE [LARGE SCALE GENOMIC DNA]</scope>
    <source>
        <strain evidence="2">csc3.9</strain>
    </source>
</reference>
<dbReference type="KEGG" id="snan:I6N98_07885"/>
<dbReference type="EMBL" id="CP066167">
    <property type="protein sequence ID" value="QQD19751.1"/>
    <property type="molecule type" value="Genomic_DNA"/>
</dbReference>
<gene>
    <name evidence="1" type="ORF">I6N98_07885</name>
</gene>
<evidence type="ECO:0000313" key="1">
    <source>
        <dbReference type="EMBL" id="QQD19751.1"/>
    </source>
</evidence>
<keyword evidence="2" id="KW-1185">Reference proteome</keyword>
<dbReference type="AlphaFoldDB" id="A0A7T4R3E0"/>
<proteinExistence type="predicted"/>
<organism evidence="1 2">
    <name type="scientific">Spongiibacter nanhainus</name>
    <dbReference type="NCBI Taxonomy" id="2794344"/>
    <lineage>
        <taxon>Bacteria</taxon>
        <taxon>Pseudomonadati</taxon>
        <taxon>Pseudomonadota</taxon>
        <taxon>Gammaproteobacteria</taxon>
        <taxon>Cellvibrionales</taxon>
        <taxon>Spongiibacteraceae</taxon>
        <taxon>Spongiibacter</taxon>
    </lineage>
</organism>
<dbReference type="RefSeq" id="WP_198571235.1">
    <property type="nucleotide sequence ID" value="NZ_CP066167.1"/>
</dbReference>
<sequence length="114" mass="13112">MKKTDKKLDNALRQALIDVCEELLRWNDGFQWLTHFANYQNFPTSLSVVCVYDTNANLHAADTEAVRSKVGEKLAAINITIQQIQRHVSFDTEENCERDSGGSWKQRFARVSKH</sequence>
<dbReference type="Proteomes" id="UP000596063">
    <property type="component" value="Chromosome"/>
</dbReference>
<name>A0A7T4R3E0_9GAMM</name>
<protein>
    <submittedName>
        <fullName evidence="1">Fis family transcriptional regulator</fullName>
    </submittedName>
</protein>
<accession>A0A7T4R3E0</accession>